<gene>
    <name evidence="1" type="ORF">CARUB_v10018820mg</name>
</gene>
<accession>R0FST1</accession>
<protein>
    <recommendedName>
        <fullName evidence="3">NYN domain-containing protein</fullName>
    </recommendedName>
</protein>
<keyword evidence="2" id="KW-1185">Reference proteome</keyword>
<dbReference type="Proteomes" id="UP000029121">
    <property type="component" value="Unassembled WGS sequence"/>
</dbReference>
<proteinExistence type="predicted"/>
<evidence type="ECO:0008006" key="3">
    <source>
        <dbReference type="Google" id="ProtNLM"/>
    </source>
</evidence>
<reference evidence="2" key="1">
    <citation type="journal article" date="2013" name="Nat. Genet.">
        <title>The Capsella rubella genome and the genomic consequences of rapid mating system evolution.</title>
        <authorList>
            <person name="Slotte T."/>
            <person name="Hazzouri K.M."/>
            <person name="Agren J.A."/>
            <person name="Koenig D."/>
            <person name="Maumus F."/>
            <person name="Guo Y.L."/>
            <person name="Steige K."/>
            <person name="Platts A.E."/>
            <person name="Escobar J.S."/>
            <person name="Newman L.K."/>
            <person name="Wang W."/>
            <person name="Mandakova T."/>
            <person name="Vello E."/>
            <person name="Smith L.M."/>
            <person name="Henz S.R."/>
            <person name="Steffen J."/>
            <person name="Takuno S."/>
            <person name="Brandvain Y."/>
            <person name="Coop G."/>
            <person name="Andolfatto P."/>
            <person name="Hu T.T."/>
            <person name="Blanchette M."/>
            <person name="Clark R.M."/>
            <person name="Quesneville H."/>
            <person name="Nordborg M."/>
            <person name="Gaut B.S."/>
            <person name="Lysak M.A."/>
            <person name="Jenkins J."/>
            <person name="Grimwood J."/>
            <person name="Chapman J."/>
            <person name="Prochnik S."/>
            <person name="Shu S."/>
            <person name="Rokhsar D."/>
            <person name="Schmutz J."/>
            <person name="Weigel D."/>
            <person name="Wright S.I."/>
        </authorList>
    </citation>
    <scope>NUCLEOTIDE SEQUENCE [LARGE SCALE GENOMIC DNA]</scope>
    <source>
        <strain evidence="2">cv. Monte Gargano</strain>
    </source>
</reference>
<name>R0FST1_9BRAS</name>
<feature type="non-terminal residue" evidence="1">
    <location>
        <position position="1"/>
    </location>
</feature>
<evidence type="ECO:0000313" key="2">
    <source>
        <dbReference type="Proteomes" id="UP000029121"/>
    </source>
</evidence>
<dbReference type="EMBL" id="KB870809">
    <property type="protein sequence ID" value="EOA25481.1"/>
    <property type="molecule type" value="Genomic_DNA"/>
</dbReference>
<organism evidence="1 2">
    <name type="scientific">Capsella rubella</name>
    <dbReference type="NCBI Taxonomy" id="81985"/>
    <lineage>
        <taxon>Eukaryota</taxon>
        <taxon>Viridiplantae</taxon>
        <taxon>Streptophyta</taxon>
        <taxon>Embryophyta</taxon>
        <taxon>Tracheophyta</taxon>
        <taxon>Spermatophyta</taxon>
        <taxon>Magnoliopsida</taxon>
        <taxon>eudicotyledons</taxon>
        <taxon>Gunneridae</taxon>
        <taxon>Pentapetalae</taxon>
        <taxon>rosids</taxon>
        <taxon>malvids</taxon>
        <taxon>Brassicales</taxon>
        <taxon>Brassicaceae</taxon>
        <taxon>Camelineae</taxon>
        <taxon>Capsella</taxon>
    </lineage>
</organism>
<dbReference type="AlphaFoldDB" id="R0FST1"/>
<evidence type="ECO:0000313" key="1">
    <source>
        <dbReference type="EMBL" id="EOA25481.1"/>
    </source>
</evidence>
<sequence>TTKIEVFWDVEDFKISDGQEPRDVSWNITSALERQGYCRSHVSVRAFGEKDNKLKDEFLLAKIVFLPAGELSTPQHLGKKSLTTSLTALIIMS</sequence>